<evidence type="ECO:0000313" key="1">
    <source>
        <dbReference type="EMBL" id="QKF74561.1"/>
    </source>
</evidence>
<protein>
    <submittedName>
        <fullName evidence="1">Uncharacterized protein</fullName>
    </submittedName>
</protein>
<name>A0A6M8NEJ8_9BACT</name>
<sequence>MSKSIAKIHILMKNYRKKLRHIWEEYSFIEYYAPYLHENIKNGTLPPYEFEPFLNNRQLRKTTKRTSLSALDQVLKNSIKNRVLLDSIGIFEDYICNLAEIVYTDYPEKLKNNNKGQTEKEEQKYINFIMDSDTKEEMISKIIEEKLRSIFYGNPLDIFEKDKVQLSFGKYFTDNYQHVLDEYKEITATRNVIIHNNGKVDRKYLREVVGTSYNLRNRIILERQYLKKTLSILEGLAAISSKLVVENIYNGIPRGKLENSIKSFKNGVGKTV</sequence>
<dbReference type="OrthoDB" id="7067362at2"/>
<organism evidence="1">
    <name type="scientific">Aliarcobacter faecis</name>
    <dbReference type="NCBI Taxonomy" id="1564138"/>
    <lineage>
        <taxon>Bacteria</taxon>
        <taxon>Pseudomonadati</taxon>
        <taxon>Campylobacterota</taxon>
        <taxon>Epsilonproteobacteria</taxon>
        <taxon>Campylobacterales</taxon>
        <taxon>Arcobacteraceae</taxon>
        <taxon>Aliarcobacter</taxon>
    </lineage>
</organism>
<gene>
    <name evidence="1" type="ORF">AFAEC_a0120</name>
</gene>
<reference evidence="1" key="1">
    <citation type="submission" date="2020-05" db="EMBL/GenBank/DDBJ databases">
        <title>Complete genome sequencing of Campylobacter and Arcobacter type strains.</title>
        <authorList>
            <person name="Miller W.G."/>
            <person name="Yee E."/>
        </authorList>
    </citation>
    <scope>NUCLEOTIDE SEQUENCE [LARGE SCALE GENOMIC DNA]</scope>
    <source>
        <strain evidence="1">CCUG 66484</strain>
        <plasmid evidence="1">pAFAEC</plasmid>
    </source>
</reference>
<dbReference type="RefSeq" id="WP_026805430.1">
    <property type="nucleotide sequence ID" value="NZ_CP053838.1"/>
</dbReference>
<keyword evidence="1" id="KW-0614">Plasmid</keyword>
<dbReference type="KEGG" id="afc:AFAEC_a0120"/>
<geneLocation type="plasmid" evidence="1">
    <name>pAFAEC</name>
</geneLocation>
<dbReference type="AlphaFoldDB" id="A0A6M8NEJ8"/>
<dbReference type="EMBL" id="CP053838">
    <property type="protein sequence ID" value="QKF74561.1"/>
    <property type="molecule type" value="Genomic_DNA"/>
</dbReference>
<accession>A0A6M8NEJ8</accession>
<proteinExistence type="predicted"/>